<evidence type="ECO:0000313" key="2">
    <source>
        <dbReference type="EMBL" id="SGZ26566.1"/>
    </source>
</evidence>
<evidence type="ECO:0000256" key="1">
    <source>
        <dbReference type="SAM" id="MobiDB-lite"/>
    </source>
</evidence>
<dbReference type="EMBL" id="FQNC01000086">
    <property type="protein sequence ID" value="SGZ26566.1"/>
    <property type="molecule type" value="Genomic_DNA"/>
</dbReference>
<name>A0A2X0MQ88_9BASI</name>
<proteinExistence type="predicted"/>
<evidence type="ECO:0000313" key="3">
    <source>
        <dbReference type="Proteomes" id="UP000249464"/>
    </source>
</evidence>
<dbReference type="Proteomes" id="UP000249464">
    <property type="component" value="Unassembled WGS sequence"/>
</dbReference>
<feature type="region of interest" description="Disordered" evidence="1">
    <location>
        <begin position="1"/>
        <end position="54"/>
    </location>
</feature>
<keyword evidence="3" id="KW-1185">Reference proteome</keyword>
<feature type="compositionally biased region" description="Polar residues" evidence="1">
    <location>
        <begin position="16"/>
        <end position="38"/>
    </location>
</feature>
<protein>
    <submittedName>
        <fullName evidence="2">BQ5605_C024g09942 protein</fullName>
    </submittedName>
</protein>
<organism evidence="2 3">
    <name type="scientific">Microbotryum silenes-dioicae</name>
    <dbReference type="NCBI Taxonomy" id="796604"/>
    <lineage>
        <taxon>Eukaryota</taxon>
        <taxon>Fungi</taxon>
        <taxon>Dikarya</taxon>
        <taxon>Basidiomycota</taxon>
        <taxon>Pucciniomycotina</taxon>
        <taxon>Microbotryomycetes</taxon>
        <taxon>Microbotryales</taxon>
        <taxon>Microbotryaceae</taxon>
        <taxon>Microbotryum</taxon>
    </lineage>
</organism>
<dbReference type="AlphaFoldDB" id="A0A2X0MQ88"/>
<accession>A0A2X0MQ88</accession>
<reference evidence="2 3" key="1">
    <citation type="submission" date="2016-11" db="EMBL/GenBank/DDBJ databases">
        <authorList>
            <person name="Jaros S."/>
            <person name="Januszkiewicz K."/>
            <person name="Wedrychowicz H."/>
        </authorList>
    </citation>
    <scope>NUCLEOTIDE SEQUENCE [LARGE SCALE GENOMIC DNA]</scope>
</reference>
<dbReference type="STRING" id="796604.A0A2X0MQ88"/>
<gene>
    <name evidence="2" type="primary">BQ5605_C024g09942</name>
    <name evidence="2" type="ORF">BQ5605_C024G09942</name>
</gene>
<sequence length="54" mass="5913">MGEFLDLIDNAPTEGNGKTTSVEVNTDKGSQPKSVQTREPQRAEASNRVVPAWR</sequence>